<protein>
    <submittedName>
        <fullName evidence="1">YolD-like protein</fullName>
    </submittedName>
</protein>
<dbReference type="AlphaFoldDB" id="A0A2R9SPU2"/>
<organism evidence="1 2">
    <name type="scientific">Paenibacillus vortex V453</name>
    <dbReference type="NCBI Taxonomy" id="715225"/>
    <lineage>
        <taxon>Bacteria</taxon>
        <taxon>Bacillati</taxon>
        <taxon>Bacillota</taxon>
        <taxon>Bacilli</taxon>
        <taxon>Bacillales</taxon>
        <taxon>Paenibacillaceae</taxon>
        <taxon>Paenibacillus</taxon>
    </lineage>
</organism>
<evidence type="ECO:0000313" key="2">
    <source>
        <dbReference type="Proteomes" id="UP000003094"/>
    </source>
</evidence>
<dbReference type="InterPro" id="IPR014962">
    <property type="entry name" value="YolD"/>
</dbReference>
<dbReference type="KEGG" id="pvo:PVOR_25433"/>
<comment type="caution">
    <text evidence="1">The sequence shown here is derived from an EMBL/GenBank/DDBJ whole genome shotgun (WGS) entry which is preliminary data.</text>
</comment>
<dbReference type="EMBL" id="ADHJ01000041">
    <property type="protein sequence ID" value="EFU39362.1"/>
    <property type="molecule type" value="Genomic_DNA"/>
</dbReference>
<reference evidence="1 2" key="1">
    <citation type="journal article" date="2010" name="BMC Genomics">
        <title>Genome sequence of the pattern forming Paenibacillus vortex bacterium reveals potential for thriving in complex environments.</title>
        <authorList>
            <person name="Sirota-Madi A."/>
            <person name="Olender T."/>
            <person name="Helman Y."/>
            <person name="Ingham C."/>
            <person name="Brainis I."/>
            <person name="Roth D."/>
            <person name="Hagi E."/>
            <person name="Brodsky L."/>
            <person name="Leshkowitz D."/>
            <person name="Galatenko V."/>
            <person name="Nikolaev V."/>
            <person name="Mugasimangalam R.C."/>
            <person name="Bransburg-Zabary S."/>
            <person name="Gutnick D.L."/>
            <person name="Lancet D."/>
            <person name="Ben-Jacob E."/>
        </authorList>
    </citation>
    <scope>NUCLEOTIDE SEQUENCE [LARGE SCALE GENOMIC DNA]</scope>
    <source>
        <strain evidence="1 2">V453</strain>
    </source>
</reference>
<name>A0A2R9SPU2_9BACL</name>
<proteinExistence type="predicted"/>
<sequence>MWHSRFILPEHRESMLRQEKENRRKKLPVLDEQEKEDIGQKLAMSLKLGREVTIRIFGEFEDRTLTGIVTQMDQQTRQAKISIDLDDWERVPFSLILGVDEG</sequence>
<gene>
    <name evidence="1" type="ORF">PVOR_25433</name>
</gene>
<keyword evidence="2" id="KW-1185">Reference proteome</keyword>
<evidence type="ECO:0000313" key="1">
    <source>
        <dbReference type="EMBL" id="EFU39362.1"/>
    </source>
</evidence>
<dbReference type="Proteomes" id="UP000003094">
    <property type="component" value="Unassembled WGS sequence"/>
</dbReference>
<dbReference type="Pfam" id="PF08863">
    <property type="entry name" value="YolD"/>
    <property type="match status" value="1"/>
</dbReference>
<accession>A0A2R9SPU2</accession>